<comment type="similarity">
    <text evidence="1 10">Belongs to the SSRP1 family.</text>
</comment>
<evidence type="ECO:0000256" key="5">
    <source>
        <dbReference type="ARBA" id="ARBA00023015"/>
    </source>
</evidence>
<evidence type="ECO:0000256" key="3">
    <source>
        <dbReference type="ARBA" id="ARBA00022705"/>
    </source>
</evidence>
<dbReference type="AlphaFoldDB" id="A0A5S6QN36"/>
<dbReference type="GO" id="GO:0042393">
    <property type="term" value="F:histone binding"/>
    <property type="evidence" value="ECO:0007669"/>
    <property type="project" value="TreeGrafter"/>
</dbReference>
<dbReference type="PROSITE" id="PS50118">
    <property type="entry name" value="HMG_BOX_2"/>
    <property type="match status" value="1"/>
</dbReference>
<feature type="compositionally biased region" description="Basic and acidic residues" evidence="11">
    <location>
        <begin position="530"/>
        <end position="542"/>
    </location>
</feature>
<feature type="compositionally biased region" description="Basic and acidic residues" evidence="11">
    <location>
        <begin position="629"/>
        <end position="644"/>
    </location>
</feature>
<dbReference type="STRING" id="70415.A0A5S6QN36"/>
<dbReference type="InterPro" id="IPR013719">
    <property type="entry name" value="RTT106/SPT16-like_middle_dom"/>
</dbReference>
<evidence type="ECO:0000256" key="8">
    <source>
        <dbReference type="ARBA" id="ARBA00023242"/>
    </source>
</evidence>
<dbReference type="Pfam" id="PF03531">
    <property type="entry name" value="SSrecog"/>
    <property type="match status" value="1"/>
</dbReference>
<dbReference type="Gene3D" id="2.30.29.150">
    <property type="match status" value="1"/>
</dbReference>
<organism evidence="13 14">
    <name type="scientific">Trichuris muris</name>
    <name type="common">Mouse whipworm</name>
    <dbReference type="NCBI Taxonomy" id="70415"/>
    <lineage>
        <taxon>Eukaryota</taxon>
        <taxon>Metazoa</taxon>
        <taxon>Ecdysozoa</taxon>
        <taxon>Nematoda</taxon>
        <taxon>Enoplea</taxon>
        <taxon>Dorylaimia</taxon>
        <taxon>Trichinellida</taxon>
        <taxon>Trichuridae</taxon>
        <taxon>Trichuris</taxon>
    </lineage>
</organism>
<dbReference type="Pfam" id="PF17292">
    <property type="entry name" value="POB3_N"/>
    <property type="match status" value="1"/>
</dbReference>
<keyword evidence="7 10" id="KW-0234">DNA repair</keyword>
<dbReference type="GO" id="GO:0003677">
    <property type="term" value="F:DNA binding"/>
    <property type="evidence" value="ECO:0007669"/>
    <property type="project" value="UniProtKB-UniRule"/>
</dbReference>
<dbReference type="InterPro" id="IPR011993">
    <property type="entry name" value="PH-like_dom_sf"/>
</dbReference>
<evidence type="ECO:0000256" key="9">
    <source>
        <dbReference type="PROSITE-ProRule" id="PRU00267"/>
    </source>
</evidence>
<keyword evidence="6 10" id="KW-0804">Transcription</keyword>
<keyword evidence="8 9" id="KW-0539">Nucleus</keyword>
<evidence type="ECO:0000256" key="11">
    <source>
        <dbReference type="SAM" id="MobiDB-lite"/>
    </source>
</evidence>
<dbReference type="SUPFAM" id="SSF47095">
    <property type="entry name" value="HMG-box"/>
    <property type="match status" value="1"/>
</dbReference>
<dbReference type="Pfam" id="PF00505">
    <property type="entry name" value="HMG_box"/>
    <property type="match status" value="1"/>
</dbReference>
<dbReference type="SUPFAM" id="SSF50729">
    <property type="entry name" value="PH domain-like"/>
    <property type="match status" value="1"/>
</dbReference>
<keyword evidence="4 10" id="KW-0227">DNA damage</keyword>
<accession>A0A5S6QN36</accession>
<proteinExistence type="inferred from homology"/>
<dbReference type="InterPro" id="IPR000969">
    <property type="entry name" value="SSRP1/POB3"/>
</dbReference>
<keyword evidence="13" id="KW-1185">Reference proteome</keyword>
<protein>
    <recommendedName>
        <fullName evidence="10">FACT complex subunit SSRP1</fullName>
    </recommendedName>
</protein>
<name>A0A5S6QN36_TRIMR</name>
<comment type="function">
    <text evidence="10">Component of the FACT complex, a general chromatin factor that acts to reorganize nucleosomes. The FACT complex is involved in multiple processes that require DNA as a template such as mRNA elongation, DNA replication and DNA repair. During transcription elongation the FACT complex acts as a histone chaperone that both destabilizes and restores nucleosomal structure. It facilitates the passage of RNA polymerase II and transcription by promoting the dissociation of one histone H2A-H2B dimer from the nucleosome, then subsequently promotes the reestablishment of the nucleosome following the passage of RNA polymerase II.</text>
</comment>
<evidence type="ECO:0000313" key="13">
    <source>
        <dbReference type="Proteomes" id="UP000046395"/>
    </source>
</evidence>
<dbReference type="GO" id="GO:0035101">
    <property type="term" value="C:FACT complex"/>
    <property type="evidence" value="ECO:0007669"/>
    <property type="project" value="TreeGrafter"/>
</dbReference>
<evidence type="ECO:0000256" key="2">
    <source>
        <dbReference type="ARBA" id="ARBA00022454"/>
    </source>
</evidence>
<keyword evidence="5 10" id="KW-0805">Transcription regulation</keyword>
<dbReference type="InterPro" id="IPR009071">
    <property type="entry name" value="HMG_box_dom"/>
</dbReference>
<keyword evidence="2 10" id="KW-0158">Chromosome</keyword>
<dbReference type="InterPro" id="IPR048993">
    <property type="entry name" value="SSRP1-like_PH1"/>
</dbReference>
<dbReference type="Proteomes" id="UP000046395">
    <property type="component" value="Unassembled WGS sequence"/>
</dbReference>
<dbReference type="GO" id="GO:0006260">
    <property type="term" value="P:DNA replication"/>
    <property type="evidence" value="ECO:0007669"/>
    <property type="project" value="UniProtKB-KW"/>
</dbReference>
<feature type="compositionally biased region" description="Basic and acidic residues" evidence="11">
    <location>
        <begin position="510"/>
        <end position="520"/>
    </location>
</feature>
<dbReference type="PRINTS" id="PR00887">
    <property type="entry name" value="SSRCOGNITION"/>
</dbReference>
<evidence type="ECO:0000313" key="14">
    <source>
        <dbReference type="WBParaSite" id="TMUE_2000008603.1"/>
    </source>
</evidence>
<dbReference type="GO" id="GO:0006281">
    <property type="term" value="P:DNA repair"/>
    <property type="evidence" value="ECO:0007669"/>
    <property type="project" value="UniProtKB-KW"/>
</dbReference>
<keyword evidence="3 10" id="KW-0235">DNA replication</keyword>
<dbReference type="FunFam" id="2.30.29.30:FF:000119">
    <property type="entry name" value="FACT complex subunit SSRP1"/>
    <property type="match status" value="1"/>
</dbReference>
<feature type="compositionally biased region" description="Acidic residues" evidence="11">
    <location>
        <begin position="463"/>
        <end position="476"/>
    </location>
</feature>
<evidence type="ECO:0000259" key="12">
    <source>
        <dbReference type="PROSITE" id="PS50118"/>
    </source>
</evidence>
<dbReference type="GO" id="GO:1902275">
    <property type="term" value="P:regulation of chromatin organization"/>
    <property type="evidence" value="ECO:0007669"/>
    <property type="project" value="TreeGrafter"/>
</dbReference>
<dbReference type="FunFam" id="2.30.29.30:FF:000098">
    <property type="entry name" value="Fact complex subunit ssrp1"/>
    <property type="match status" value="1"/>
</dbReference>
<comment type="subcellular location">
    <subcellularLocation>
        <location evidence="10">Nucleus</location>
    </subcellularLocation>
    <subcellularLocation>
        <location evidence="10">Chromosome</location>
    </subcellularLocation>
</comment>
<feature type="domain" description="HMG box" evidence="12">
    <location>
        <begin position="571"/>
        <end position="635"/>
    </location>
</feature>
<dbReference type="Gene3D" id="2.30.29.30">
    <property type="entry name" value="Pleckstrin-homology domain (PH domain)/Phosphotyrosine-binding domain (PTB)"/>
    <property type="match status" value="2"/>
</dbReference>
<dbReference type="SMART" id="SM00398">
    <property type="entry name" value="HMG"/>
    <property type="match status" value="1"/>
</dbReference>
<dbReference type="PANTHER" id="PTHR45849">
    <property type="entry name" value="FACT COMPLEX SUBUNIT SSRP1"/>
    <property type="match status" value="1"/>
</dbReference>
<dbReference type="Pfam" id="PF21103">
    <property type="entry name" value="PH1_SSRP1-like"/>
    <property type="match status" value="1"/>
</dbReference>
<reference evidence="14" key="1">
    <citation type="submission" date="2019-12" db="UniProtKB">
        <authorList>
            <consortium name="WormBaseParasite"/>
        </authorList>
    </citation>
    <scope>IDENTIFICATION</scope>
</reference>
<feature type="compositionally biased region" description="Acidic residues" evidence="11">
    <location>
        <begin position="495"/>
        <end position="504"/>
    </location>
</feature>
<feature type="region of interest" description="Disordered" evidence="11">
    <location>
        <begin position="629"/>
        <end position="653"/>
    </location>
</feature>
<feature type="compositionally biased region" description="Basic and acidic residues" evidence="11">
    <location>
        <begin position="552"/>
        <end position="570"/>
    </location>
</feature>
<evidence type="ECO:0000256" key="4">
    <source>
        <dbReference type="ARBA" id="ARBA00022763"/>
    </source>
</evidence>
<dbReference type="InterPro" id="IPR050454">
    <property type="entry name" value="RTT106/SSRP1_HistChap/FACT"/>
</dbReference>
<dbReference type="InterPro" id="IPR038167">
    <property type="entry name" value="SSRP1_sf"/>
</dbReference>
<dbReference type="Gene3D" id="1.10.30.10">
    <property type="entry name" value="High mobility group box domain"/>
    <property type="match status" value="1"/>
</dbReference>
<evidence type="ECO:0000256" key="1">
    <source>
        <dbReference type="ARBA" id="ARBA00010060"/>
    </source>
</evidence>
<dbReference type="PANTHER" id="PTHR45849:SF1">
    <property type="entry name" value="FACT COMPLEX SUBUNIT SSRP1"/>
    <property type="match status" value="1"/>
</dbReference>
<dbReference type="InterPro" id="IPR035417">
    <property type="entry name" value="SSRP1/POB3_N"/>
</dbReference>
<feature type="region of interest" description="Disordered" evidence="11">
    <location>
        <begin position="459"/>
        <end position="578"/>
    </location>
</feature>
<dbReference type="SMART" id="SM01287">
    <property type="entry name" value="Rtt106"/>
    <property type="match status" value="1"/>
</dbReference>
<dbReference type="FunFam" id="2.30.29.150:FF:000001">
    <property type="entry name" value="Fact complex subunit ssrp1"/>
    <property type="match status" value="1"/>
</dbReference>
<dbReference type="InterPro" id="IPR036910">
    <property type="entry name" value="HMG_box_dom_sf"/>
</dbReference>
<dbReference type="Gene3D" id="2.30.29.220">
    <property type="entry name" value="Structure-specific recognition protein (SSRP1)"/>
    <property type="match status" value="1"/>
</dbReference>
<dbReference type="CDD" id="cd13231">
    <property type="entry name" value="PH2_SSRP1-like"/>
    <property type="match status" value="1"/>
</dbReference>
<dbReference type="WBParaSite" id="TMUE_2000008603.1">
    <property type="protein sequence ID" value="TMUE_2000008603.1"/>
    <property type="gene ID" value="WBGene00289788"/>
</dbReference>
<sequence length="690" mass="78694">MSNVVLEFTNVCMEKTGHLDQGRMKLTEQSAVFYNNKTGLAETVLAKDVQRCHWSRLGNGPALRFLTEDGKMYRFGGFDELDHEKLKAFFTKNWNLELETKSICCKGVNYGALKFLGSNLEFEHEDQLIFDVPLSSVSNCLAAKNELTLEFHQNDECPVSLMEIRFYVPSDATEDDPAEEYKKKIVSKAGVIQETGKALAVLEQILCATPRGRYDIKIYPTFLALHGKTFNYNIPISSILGLFLLPHQDNRRMFFVISLDPPIKQGQTRYNFLILELSRDEEIHLELGLPQEVLKEKYEGQLNRNLSGPLFEVLARIMKAIVRKRIIVPGSFTGITGTPAISCAYKSASGFLYPMEKSFMFVHKPPLHIRFEEIASVHFDRSDVSTRSFDFEVTVKSGMSYTFTSIQKEENAKLYDFVNEKGLHVVNIRKPVSDVSNDLFDGSSDEDEERDHYAEQLKNEAREMEDDSAESEDSDYDPNKPEEVPQHSGSTTSSESEDDSDGDAEPSVSEVKDKRPDKGKRTQSPKRAAKRDLSTSDEEKKMPPKKVNKKVQNREPDRKTKSRPRKDANAPKKPQSAYMIWLNANRDELKEEGMTFSELGKKAGETWKKLSDKKKWEELAQKDRERYKEEMSRYERSGGKDLPKSKQAPLAKATKVKSREIIDALLYLLTAEVSMRLNGTIAVYFFSTHM</sequence>
<evidence type="ECO:0000256" key="10">
    <source>
        <dbReference type="RuleBase" id="RU364013"/>
    </source>
</evidence>
<dbReference type="Pfam" id="PF08512">
    <property type="entry name" value="Rttp106-like_middle"/>
    <property type="match status" value="1"/>
</dbReference>
<evidence type="ECO:0000256" key="7">
    <source>
        <dbReference type="ARBA" id="ARBA00023204"/>
    </source>
</evidence>
<dbReference type="InterPro" id="IPR024954">
    <property type="entry name" value="SSRP1_DD"/>
</dbReference>
<feature type="DNA-binding region" description="HMG box" evidence="9">
    <location>
        <begin position="571"/>
        <end position="635"/>
    </location>
</feature>
<evidence type="ECO:0000256" key="6">
    <source>
        <dbReference type="ARBA" id="ARBA00023163"/>
    </source>
</evidence>
<keyword evidence="9" id="KW-0238">DNA-binding</keyword>
<dbReference type="CDD" id="cd13230">
    <property type="entry name" value="PH1_SSRP1-like"/>
    <property type="match status" value="1"/>
</dbReference>
<dbReference type="GO" id="GO:0031491">
    <property type="term" value="F:nucleosome binding"/>
    <property type="evidence" value="ECO:0007669"/>
    <property type="project" value="TreeGrafter"/>
</dbReference>